<reference evidence="3" key="1">
    <citation type="journal article" date="2020" name="mSystems">
        <title>Genome- and Community-Level Interaction Insights into Carbon Utilization and Element Cycling Functions of Hydrothermarchaeota in Hydrothermal Sediment.</title>
        <authorList>
            <person name="Zhou Z."/>
            <person name="Liu Y."/>
            <person name="Xu W."/>
            <person name="Pan J."/>
            <person name="Luo Z.H."/>
            <person name="Li M."/>
        </authorList>
    </citation>
    <scope>NUCLEOTIDE SEQUENCE [LARGE SCALE GENOMIC DNA]</scope>
    <source>
        <strain evidence="3">SpSt-587</strain>
    </source>
</reference>
<dbReference type="EMBL" id="DSYZ01000097">
    <property type="protein sequence ID" value="HGT83090.1"/>
    <property type="molecule type" value="Genomic_DNA"/>
</dbReference>
<evidence type="ECO:0000256" key="1">
    <source>
        <dbReference type="SAM" id="Phobius"/>
    </source>
</evidence>
<name>A0A7J3M3W5_ARCFL</name>
<feature type="transmembrane region" description="Helical" evidence="1">
    <location>
        <begin position="119"/>
        <end position="138"/>
    </location>
</feature>
<organism evidence="3">
    <name type="scientific">Archaeoglobus fulgidus</name>
    <dbReference type="NCBI Taxonomy" id="2234"/>
    <lineage>
        <taxon>Archaea</taxon>
        <taxon>Methanobacteriati</taxon>
        <taxon>Methanobacteriota</taxon>
        <taxon>Archaeoglobi</taxon>
        <taxon>Archaeoglobales</taxon>
        <taxon>Archaeoglobaceae</taxon>
        <taxon>Archaeoglobus</taxon>
    </lineage>
</organism>
<keyword evidence="1" id="KW-0472">Membrane</keyword>
<gene>
    <name evidence="3" type="ORF">ENT52_05130</name>
</gene>
<dbReference type="InterPro" id="IPR055768">
    <property type="entry name" value="DUF7344"/>
</dbReference>
<keyword evidence="1" id="KW-1133">Transmembrane helix</keyword>
<keyword evidence="1" id="KW-0812">Transmembrane</keyword>
<evidence type="ECO:0000313" key="3">
    <source>
        <dbReference type="EMBL" id="HGT83090.1"/>
    </source>
</evidence>
<dbReference type="AlphaFoldDB" id="A0A7J3M3W5"/>
<evidence type="ECO:0000259" key="2">
    <source>
        <dbReference type="Pfam" id="PF24035"/>
    </source>
</evidence>
<comment type="caution">
    <text evidence="3">The sequence shown here is derived from an EMBL/GenBank/DDBJ whole genome shotgun (WGS) entry which is preliminary data.</text>
</comment>
<protein>
    <recommendedName>
        <fullName evidence="2">DUF7344 domain-containing protein</fullName>
    </recommendedName>
</protein>
<accession>A0A7J3M3W5</accession>
<feature type="domain" description="DUF7344" evidence="2">
    <location>
        <begin position="3"/>
        <end position="73"/>
    </location>
</feature>
<proteinExistence type="predicted"/>
<dbReference type="Pfam" id="PF24035">
    <property type="entry name" value="DUF7344"/>
    <property type="match status" value="1"/>
</dbReference>
<sequence length="146" mass="16633">MGILLSPRRKCILEYLSQNGGEASVEEVISKILELENKERNYKSRKSVYVSLMQTHLPRLEKEGIVKYDKKMGKIILINLPDDLKMYVETVGKFDIPWSIYYLSLSILMLFVGFIFNNFALIVASAIFGCSSAINVFTQKIKIKSG</sequence>
<feature type="transmembrane region" description="Helical" evidence="1">
    <location>
        <begin position="94"/>
        <end position="113"/>
    </location>
</feature>